<dbReference type="InterPro" id="IPR012657">
    <property type="entry name" value="23S_rRNA-intervening_sequence"/>
</dbReference>
<gene>
    <name evidence="2" type="ORF">XmelCFBP4644_19365</name>
</gene>
<organism evidence="2 3">
    <name type="scientific">Xanthomonas melonis</name>
    <dbReference type="NCBI Taxonomy" id="56456"/>
    <lineage>
        <taxon>Bacteria</taxon>
        <taxon>Pseudomonadati</taxon>
        <taxon>Pseudomonadota</taxon>
        <taxon>Gammaproteobacteria</taxon>
        <taxon>Lysobacterales</taxon>
        <taxon>Lysobacteraceae</taxon>
        <taxon>Xanthomonas</taxon>
    </lineage>
</organism>
<protein>
    <submittedName>
        <fullName evidence="2">Four helix bundle protein</fullName>
    </submittedName>
</protein>
<dbReference type="Gene3D" id="1.20.1440.60">
    <property type="entry name" value="23S rRNA-intervening sequence"/>
    <property type="match status" value="1"/>
</dbReference>
<evidence type="ECO:0000313" key="3">
    <source>
        <dbReference type="Proteomes" id="UP000239865"/>
    </source>
</evidence>
<feature type="region of interest" description="Disordered" evidence="1">
    <location>
        <begin position="120"/>
        <end position="141"/>
    </location>
</feature>
<dbReference type="NCBIfam" id="TIGR02436">
    <property type="entry name" value="four helix bundle protein"/>
    <property type="match status" value="1"/>
</dbReference>
<dbReference type="InterPro" id="IPR036583">
    <property type="entry name" value="23S_rRNA_IVS_sf"/>
</dbReference>
<dbReference type="PANTHER" id="PTHR38471">
    <property type="entry name" value="FOUR HELIX BUNDLE PROTEIN"/>
    <property type="match status" value="1"/>
</dbReference>
<reference evidence="2 3" key="1">
    <citation type="submission" date="2016-08" db="EMBL/GenBank/DDBJ databases">
        <authorList>
            <person name="Seilhamer J.J."/>
        </authorList>
    </citation>
    <scope>NUCLEOTIDE SEQUENCE [LARGE SCALE GENOMIC DNA]</scope>
    <source>
        <strain evidence="2 3">CFBP4644</strain>
    </source>
</reference>
<dbReference type="Proteomes" id="UP000239865">
    <property type="component" value="Unassembled WGS sequence"/>
</dbReference>
<dbReference type="OrthoDB" id="160990at2"/>
<name>A0A2S7DA04_9XANT</name>
<comment type="caution">
    <text evidence="2">The sequence shown here is derived from an EMBL/GenBank/DDBJ whole genome shotgun (WGS) entry which is preliminary data.</text>
</comment>
<sequence length="141" mass="15604">MAVSHFRELEMWQLSMQLAEDVYLLTASLPAVERYGLTAQLQRSAVSIPSNIAEGNARGFTRDYARFVAIAMGSCAELQTQLLLVERLAMGEPAGLNSALQLCERVSQMLSRLQQSLQRRLESGSRVPGPGSRISENVEDY</sequence>
<dbReference type="RefSeq" id="WP_104588830.1">
    <property type="nucleotide sequence ID" value="NZ_JAJGQH010000005.1"/>
</dbReference>
<dbReference type="SUPFAM" id="SSF158446">
    <property type="entry name" value="IVS-encoded protein-like"/>
    <property type="match status" value="1"/>
</dbReference>
<dbReference type="AlphaFoldDB" id="A0A2S7DA04"/>
<dbReference type="EMBL" id="MDEH01000017">
    <property type="protein sequence ID" value="PPU70658.1"/>
    <property type="molecule type" value="Genomic_DNA"/>
</dbReference>
<accession>A0A2S7DA04</accession>
<dbReference type="Pfam" id="PF05635">
    <property type="entry name" value="23S_rRNA_IVP"/>
    <property type="match status" value="1"/>
</dbReference>
<dbReference type="PANTHER" id="PTHR38471:SF2">
    <property type="entry name" value="FOUR HELIX BUNDLE PROTEIN"/>
    <property type="match status" value="1"/>
</dbReference>
<evidence type="ECO:0000256" key="1">
    <source>
        <dbReference type="SAM" id="MobiDB-lite"/>
    </source>
</evidence>
<evidence type="ECO:0000313" key="2">
    <source>
        <dbReference type="EMBL" id="PPU70658.1"/>
    </source>
</evidence>
<proteinExistence type="predicted"/>
<dbReference type="CDD" id="cd16377">
    <property type="entry name" value="23S_rRNA_IVP_like"/>
    <property type="match status" value="1"/>
</dbReference>